<dbReference type="PROSITE" id="PS50194">
    <property type="entry name" value="FILAMIN_REPEAT"/>
    <property type="match status" value="4"/>
</dbReference>
<proteinExistence type="inferred from homology"/>
<evidence type="ECO:0000313" key="4">
    <source>
        <dbReference type="EMBL" id="GCB81686.1"/>
    </source>
</evidence>
<gene>
    <name evidence="4" type="ORF">scyTo_0023019</name>
</gene>
<protein>
    <submittedName>
        <fullName evidence="4">Uncharacterized protein</fullName>
    </submittedName>
</protein>
<dbReference type="Gene3D" id="2.60.40.10">
    <property type="entry name" value="Immunoglobulins"/>
    <property type="match status" value="4"/>
</dbReference>
<dbReference type="GO" id="GO:0030036">
    <property type="term" value="P:actin cytoskeleton organization"/>
    <property type="evidence" value="ECO:0007669"/>
    <property type="project" value="InterPro"/>
</dbReference>
<dbReference type="Pfam" id="PF00630">
    <property type="entry name" value="Filamin"/>
    <property type="match status" value="4"/>
</dbReference>
<dbReference type="AlphaFoldDB" id="A0A401Q8J5"/>
<evidence type="ECO:0000256" key="2">
    <source>
        <dbReference type="ARBA" id="ARBA00022737"/>
    </source>
</evidence>
<keyword evidence="5" id="KW-1185">Reference proteome</keyword>
<feature type="repeat" description="Filamin" evidence="3">
    <location>
        <begin position="1"/>
        <end position="56"/>
    </location>
</feature>
<organism evidence="4 5">
    <name type="scientific">Scyliorhinus torazame</name>
    <name type="common">Cloudy catshark</name>
    <name type="synonym">Catulus torazame</name>
    <dbReference type="NCBI Taxonomy" id="75743"/>
    <lineage>
        <taxon>Eukaryota</taxon>
        <taxon>Metazoa</taxon>
        <taxon>Chordata</taxon>
        <taxon>Craniata</taxon>
        <taxon>Vertebrata</taxon>
        <taxon>Chondrichthyes</taxon>
        <taxon>Elasmobranchii</taxon>
        <taxon>Galeomorphii</taxon>
        <taxon>Galeoidea</taxon>
        <taxon>Carcharhiniformes</taxon>
        <taxon>Scyliorhinidae</taxon>
        <taxon>Scyliorhinus</taxon>
    </lineage>
</organism>
<dbReference type="InterPro" id="IPR014756">
    <property type="entry name" value="Ig_E-set"/>
</dbReference>
<dbReference type="OrthoDB" id="5334309at2759"/>
<dbReference type="GO" id="GO:0051015">
    <property type="term" value="F:actin filament binding"/>
    <property type="evidence" value="ECO:0007669"/>
    <property type="project" value="InterPro"/>
</dbReference>
<dbReference type="FunFam" id="2.60.40.10:FF:000125">
    <property type="entry name" value="filamin-B isoform X1"/>
    <property type="match status" value="1"/>
</dbReference>
<dbReference type="SUPFAM" id="SSF81296">
    <property type="entry name" value="E set domains"/>
    <property type="match status" value="4"/>
</dbReference>
<feature type="repeat" description="Filamin" evidence="3">
    <location>
        <begin position="269"/>
        <end position="338"/>
    </location>
</feature>
<feature type="non-terminal residue" evidence="4">
    <location>
        <position position="1"/>
    </location>
</feature>
<feature type="repeat" description="Filamin" evidence="3">
    <location>
        <begin position="160"/>
        <end position="266"/>
    </location>
</feature>
<feature type="repeat" description="Filamin" evidence="3">
    <location>
        <begin position="112"/>
        <end position="164"/>
    </location>
</feature>
<dbReference type="Proteomes" id="UP000288216">
    <property type="component" value="Unassembled WGS sequence"/>
</dbReference>
<dbReference type="STRING" id="75743.A0A401Q8J5"/>
<evidence type="ECO:0000256" key="3">
    <source>
        <dbReference type="PROSITE-ProRule" id="PRU00087"/>
    </source>
</evidence>
<name>A0A401Q8J5_SCYTO</name>
<dbReference type="InterPro" id="IPR044801">
    <property type="entry name" value="Filamin"/>
</dbReference>
<comment type="caution">
    <text evidence="4">The sequence shown here is derived from an EMBL/GenBank/DDBJ whole genome shotgun (WGS) entry which is preliminary data.</text>
</comment>
<dbReference type="InterPro" id="IPR001298">
    <property type="entry name" value="Filamin/ABP280_rpt"/>
</dbReference>
<dbReference type="PANTHER" id="PTHR38537">
    <property type="entry name" value="JITTERBUG, ISOFORM N"/>
    <property type="match status" value="1"/>
</dbReference>
<reference evidence="4 5" key="1">
    <citation type="journal article" date="2018" name="Nat. Ecol. Evol.">
        <title>Shark genomes provide insights into elasmobranch evolution and the origin of vertebrates.</title>
        <authorList>
            <person name="Hara Y"/>
            <person name="Yamaguchi K"/>
            <person name="Onimaru K"/>
            <person name="Kadota M"/>
            <person name="Koyanagi M"/>
            <person name="Keeley SD"/>
            <person name="Tatsumi K"/>
            <person name="Tanaka K"/>
            <person name="Motone F"/>
            <person name="Kageyama Y"/>
            <person name="Nozu R"/>
            <person name="Adachi N"/>
            <person name="Nishimura O"/>
            <person name="Nakagawa R"/>
            <person name="Tanegashima C"/>
            <person name="Kiyatake I"/>
            <person name="Matsumoto R"/>
            <person name="Murakumo K"/>
            <person name="Nishida K"/>
            <person name="Terakita A"/>
            <person name="Kuratani S"/>
            <person name="Sato K"/>
            <person name="Hyodo S Kuraku.S."/>
        </authorList>
    </citation>
    <scope>NUCLEOTIDE SEQUENCE [LARGE SCALE GENOMIC DNA]</scope>
</reference>
<evidence type="ECO:0000256" key="1">
    <source>
        <dbReference type="ARBA" id="ARBA00009238"/>
    </source>
</evidence>
<evidence type="ECO:0000313" key="5">
    <source>
        <dbReference type="Proteomes" id="UP000288216"/>
    </source>
</evidence>
<keyword evidence="2" id="KW-0677">Repeat</keyword>
<dbReference type="OMA" id="CKVNANC"/>
<dbReference type="SMART" id="SM00557">
    <property type="entry name" value="IG_FLMN"/>
    <property type="match status" value="4"/>
</dbReference>
<accession>A0A401Q8J5</accession>
<dbReference type="InterPro" id="IPR017868">
    <property type="entry name" value="Filamin/ABP280_repeat-like"/>
</dbReference>
<dbReference type="EMBL" id="BFAA01025574">
    <property type="protein sequence ID" value="GCB81686.1"/>
    <property type="molecule type" value="Genomic_DNA"/>
</dbReference>
<feature type="non-terminal residue" evidence="4">
    <location>
        <position position="338"/>
    </location>
</feature>
<dbReference type="PANTHER" id="PTHR38537:SF5">
    <property type="entry name" value="FILAMIN-A"/>
    <property type="match status" value="1"/>
</dbReference>
<comment type="similarity">
    <text evidence="1">Belongs to the filamin family.</text>
</comment>
<sequence length="338" mass="35799">GLALAIEGPSKADISCTDNKDGTCTVSYLPVLPGDYSILVKYNDKHIPGSPFISKITGDDSMRMSQLKVGSSTDIPLDIGEMDLSQLAATVIAPSSREESCLLKRLRDGNIGYGALGLSIEGPSKVDISTEELENGNCKVTYCPTEPGNYIINIKFADQHVPGSPFTVKVSGEGRIKESITRRRRAASVANVGSQCNLSLKIPEINVGDMTAQVTSPSGKTHDAEIMEVEKNTYTIRFVPTEMGIHTVSVKYLGQHVPGSPFQFTVGPLGEGGAHKVRAGGPGLERAEAGVPAEFSIWTREAGAGGLSIAVEGPSKAEIAFEDRKDGSCGVSYVVQEP</sequence>
<dbReference type="InterPro" id="IPR013783">
    <property type="entry name" value="Ig-like_fold"/>
</dbReference>